<evidence type="ECO:0000256" key="1">
    <source>
        <dbReference type="ARBA" id="ARBA00022729"/>
    </source>
</evidence>
<dbReference type="PANTHER" id="PTHR36191:SF4">
    <property type="entry name" value="VWFD DOMAIN-CONTAINING PROTEIN"/>
    <property type="match status" value="1"/>
</dbReference>
<dbReference type="Gene3D" id="3.50.4.10">
    <property type="entry name" value="Hepatocyte Growth Factor"/>
    <property type="match status" value="1"/>
</dbReference>
<comment type="caution">
    <text evidence="6">The sequence shown here is derived from an EMBL/GenBank/DDBJ whole genome shotgun (WGS) entry which is preliminary data.</text>
</comment>
<dbReference type="InterPro" id="IPR057774">
    <property type="entry name" value="D8C_UMOD/GP2/OIT3-like"/>
</dbReference>
<evidence type="ECO:0000313" key="7">
    <source>
        <dbReference type="Proteomes" id="UP001159405"/>
    </source>
</evidence>
<reference evidence="6 7" key="1">
    <citation type="submission" date="2022-05" db="EMBL/GenBank/DDBJ databases">
        <authorList>
            <consortium name="Genoscope - CEA"/>
            <person name="William W."/>
        </authorList>
    </citation>
    <scope>NUCLEOTIDE SEQUENCE [LARGE SCALE GENOMIC DNA]</scope>
</reference>
<feature type="domain" description="Apple" evidence="4">
    <location>
        <begin position="194"/>
        <end position="249"/>
    </location>
</feature>
<accession>A0ABN8PCB7</accession>
<organism evidence="6 7">
    <name type="scientific">Porites lobata</name>
    <dbReference type="NCBI Taxonomy" id="104759"/>
    <lineage>
        <taxon>Eukaryota</taxon>
        <taxon>Metazoa</taxon>
        <taxon>Cnidaria</taxon>
        <taxon>Anthozoa</taxon>
        <taxon>Hexacorallia</taxon>
        <taxon>Scleractinia</taxon>
        <taxon>Fungiina</taxon>
        <taxon>Poritidae</taxon>
        <taxon>Porites</taxon>
    </lineage>
</organism>
<feature type="signal peptide" evidence="3">
    <location>
        <begin position="1"/>
        <end position="23"/>
    </location>
</feature>
<protein>
    <recommendedName>
        <fullName evidence="8">Apple domain-containing protein</fullName>
    </recommendedName>
</protein>
<gene>
    <name evidence="6" type="ORF">PLOB_00041397</name>
</gene>
<dbReference type="Pfam" id="PF23283">
    <property type="entry name" value="D8C_UMOD"/>
    <property type="match status" value="1"/>
</dbReference>
<sequence length="393" mass="45693">MMIIKIFVVFFLLLIGIFQPPATITTSLQVNIACNGKLSFYDSERNELLDSRNPENKYVRYTLNPETKVLAFKCRSYNKTKPLMMGSVSNGLVTDTRWKCISLNEDETRNFGLKSWTKKDDVDDSHWPQAVGYFSNRDSPWGKVSDISEDAFWISTAAEKHWWLFCRRRLSEMPLKQRMQNGVFQATLADVDHALFSHSRSQHEVSDVMQCFKRCHNDSQCLSFNFEYATVKLSKTCELNGVTKNQDPNHYVSRPGEPNECTKYRTINDASRAASNNNRQYKCDRRDDNISTGWYRMMGKTGNHVPEYCVPINHCGTHAPGWLSGTHPSVHEGIVIRQVCYHWKSQCCYWKNNIKIRNCGNYYVYHFVKPPTCLLRYCGDWRREWKGEVSVCL</sequence>
<proteinExistence type="predicted"/>
<dbReference type="EMBL" id="CALNXK010000065">
    <property type="protein sequence ID" value="CAH3140817.1"/>
    <property type="molecule type" value="Genomic_DNA"/>
</dbReference>
<feature type="domain" description="UMOD/GP2/OIT3-like D8C" evidence="5">
    <location>
        <begin position="303"/>
        <end position="378"/>
    </location>
</feature>
<dbReference type="SUPFAM" id="SSF57414">
    <property type="entry name" value="Hairpin loop containing domain-like"/>
    <property type="match status" value="1"/>
</dbReference>
<evidence type="ECO:0000259" key="4">
    <source>
        <dbReference type="Pfam" id="PF00024"/>
    </source>
</evidence>
<dbReference type="Pfam" id="PF00024">
    <property type="entry name" value="PAN_1"/>
    <property type="match status" value="1"/>
</dbReference>
<feature type="chain" id="PRO_5046809234" description="Apple domain-containing protein" evidence="3">
    <location>
        <begin position="24"/>
        <end position="393"/>
    </location>
</feature>
<evidence type="ECO:0008006" key="8">
    <source>
        <dbReference type="Google" id="ProtNLM"/>
    </source>
</evidence>
<evidence type="ECO:0000256" key="3">
    <source>
        <dbReference type="SAM" id="SignalP"/>
    </source>
</evidence>
<keyword evidence="1 3" id="KW-0732">Signal</keyword>
<dbReference type="InterPro" id="IPR003609">
    <property type="entry name" value="Pan_app"/>
</dbReference>
<keyword evidence="2" id="KW-1015">Disulfide bond</keyword>
<evidence type="ECO:0000313" key="6">
    <source>
        <dbReference type="EMBL" id="CAH3140817.1"/>
    </source>
</evidence>
<keyword evidence="7" id="KW-1185">Reference proteome</keyword>
<dbReference type="Proteomes" id="UP001159405">
    <property type="component" value="Unassembled WGS sequence"/>
</dbReference>
<evidence type="ECO:0000259" key="5">
    <source>
        <dbReference type="Pfam" id="PF23283"/>
    </source>
</evidence>
<name>A0ABN8PCB7_9CNID</name>
<feature type="non-terminal residue" evidence="6">
    <location>
        <position position="393"/>
    </location>
</feature>
<dbReference type="PANTHER" id="PTHR36191">
    <property type="entry name" value="ENDO/EXONUCLEASE/PHOSPHATASE DOMAIN-CONTAINING PROTEIN-RELATED"/>
    <property type="match status" value="1"/>
</dbReference>
<evidence type="ECO:0000256" key="2">
    <source>
        <dbReference type="ARBA" id="ARBA00023157"/>
    </source>
</evidence>